<evidence type="ECO:0000313" key="19">
    <source>
        <dbReference type="EnsemblFungi" id="MAPG_04283T0"/>
    </source>
</evidence>
<dbReference type="EC" id="1.14.99.56" evidence="15"/>
<dbReference type="EnsemblFungi" id="MAPG_04283T0">
    <property type="protein sequence ID" value="MAPG_04283T0"/>
    <property type="gene ID" value="MAPG_04283"/>
</dbReference>
<keyword evidence="12" id="KW-0624">Polysaccharide degradation</keyword>
<comment type="cofactor">
    <cofactor evidence="1">
        <name>Cu(2+)</name>
        <dbReference type="ChEBI" id="CHEBI:29036"/>
    </cofactor>
</comment>
<evidence type="ECO:0000256" key="9">
    <source>
        <dbReference type="ARBA" id="ARBA00023033"/>
    </source>
</evidence>
<evidence type="ECO:0000256" key="13">
    <source>
        <dbReference type="ARBA" id="ARBA00044502"/>
    </source>
</evidence>
<evidence type="ECO:0000256" key="14">
    <source>
        <dbReference type="ARBA" id="ARBA00045077"/>
    </source>
</evidence>
<dbReference type="STRING" id="644358.A0A0C4DWA9"/>
<dbReference type="Proteomes" id="UP000011715">
    <property type="component" value="Unassembled WGS sequence"/>
</dbReference>
<evidence type="ECO:0000256" key="12">
    <source>
        <dbReference type="ARBA" id="ARBA00023326"/>
    </source>
</evidence>
<dbReference type="GO" id="GO:0004497">
    <property type="term" value="F:monooxygenase activity"/>
    <property type="evidence" value="ECO:0007669"/>
    <property type="project" value="UniProtKB-KW"/>
</dbReference>
<evidence type="ECO:0000256" key="16">
    <source>
        <dbReference type="SAM" id="SignalP"/>
    </source>
</evidence>
<keyword evidence="8" id="KW-0186">Copper</keyword>
<proteinExistence type="inferred from homology"/>
<sequence>MSSFTPKTLLAALAGAASVAAHGHVRSWTVNGKTYPGFVPFNAVPGTVGWSTTATDNGFVAPSAFNTRDIACHRGSANAKSSIQVKAGDTIVAQWDQWAHPGPIIDYLAPCGSAGCDKVDVTTLKFFKIDEAGLENGKWPTDKLMAQGNKWEITIPVSLAAGPYVLRHELFGLHSAGNPDGAQLYPQCANIEVTGSGTESPEGVLATKLYSANDPGILFNMYNGAKSYIIPGPPLAIRGGQQPGQ</sequence>
<dbReference type="GO" id="GO:0030245">
    <property type="term" value="P:cellulose catabolic process"/>
    <property type="evidence" value="ECO:0007669"/>
    <property type="project" value="UniProtKB-KW"/>
</dbReference>
<dbReference type="Gene3D" id="2.70.50.70">
    <property type="match status" value="1"/>
</dbReference>
<evidence type="ECO:0000256" key="4">
    <source>
        <dbReference type="ARBA" id="ARBA00022723"/>
    </source>
</evidence>
<keyword evidence="20" id="KW-1185">Reference proteome</keyword>
<evidence type="ECO:0000256" key="10">
    <source>
        <dbReference type="ARBA" id="ARBA00023157"/>
    </source>
</evidence>
<evidence type="ECO:0000256" key="3">
    <source>
        <dbReference type="ARBA" id="ARBA00022525"/>
    </source>
</evidence>
<dbReference type="EMBL" id="GL876968">
    <property type="protein sequence ID" value="KLU85255.1"/>
    <property type="molecule type" value="Genomic_DNA"/>
</dbReference>
<name>A0A0C4DWA9_MAGP6</name>
<keyword evidence="7" id="KW-0560">Oxidoreductase</keyword>
<keyword evidence="4" id="KW-0479">Metal-binding</keyword>
<evidence type="ECO:0000256" key="6">
    <source>
        <dbReference type="ARBA" id="ARBA00023001"/>
    </source>
</evidence>
<evidence type="ECO:0000259" key="17">
    <source>
        <dbReference type="Pfam" id="PF03443"/>
    </source>
</evidence>
<reference evidence="20" key="2">
    <citation type="submission" date="2010-05" db="EMBL/GenBank/DDBJ databases">
        <title>The genome sequence of Magnaporthe poae strain ATCC 64411.</title>
        <authorList>
            <person name="Ma L.-J."/>
            <person name="Dead R."/>
            <person name="Young S."/>
            <person name="Zeng Q."/>
            <person name="Koehrsen M."/>
            <person name="Alvarado L."/>
            <person name="Berlin A."/>
            <person name="Chapman S.B."/>
            <person name="Chen Z."/>
            <person name="Freedman E."/>
            <person name="Gellesch M."/>
            <person name="Goldberg J."/>
            <person name="Griggs A."/>
            <person name="Gujja S."/>
            <person name="Heilman E.R."/>
            <person name="Heiman D."/>
            <person name="Hepburn T."/>
            <person name="Howarth C."/>
            <person name="Jen D."/>
            <person name="Larson L."/>
            <person name="Mehta T."/>
            <person name="Neiman D."/>
            <person name="Pearson M."/>
            <person name="Roberts A."/>
            <person name="Saif S."/>
            <person name="Shea T."/>
            <person name="Shenoy N."/>
            <person name="Sisk P."/>
            <person name="Stolte C."/>
            <person name="Sykes S."/>
            <person name="Walk T."/>
            <person name="White J."/>
            <person name="Yandava C."/>
            <person name="Haas B."/>
            <person name="Nusbaum C."/>
            <person name="Birren B."/>
        </authorList>
    </citation>
    <scope>NUCLEOTIDE SEQUENCE [LARGE SCALE GENOMIC DNA]</scope>
    <source>
        <strain evidence="20">ATCC 64411 / 73-15</strain>
    </source>
</reference>
<reference evidence="19" key="5">
    <citation type="submission" date="2015-06" db="UniProtKB">
        <authorList>
            <consortium name="EnsemblFungi"/>
        </authorList>
    </citation>
    <scope>IDENTIFICATION</scope>
    <source>
        <strain evidence="19">ATCC 64411</strain>
    </source>
</reference>
<comment type="subcellular location">
    <subcellularLocation>
        <location evidence="2">Secreted</location>
    </subcellularLocation>
</comment>
<evidence type="ECO:0000256" key="15">
    <source>
        <dbReference type="ARBA" id="ARBA00047174"/>
    </source>
</evidence>
<reference evidence="18" key="3">
    <citation type="submission" date="2011-03" db="EMBL/GenBank/DDBJ databases">
        <title>Annotation of Magnaporthe poae ATCC 64411.</title>
        <authorList>
            <person name="Ma L.-J."/>
            <person name="Dead R."/>
            <person name="Young S.K."/>
            <person name="Zeng Q."/>
            <person name="Gargeya S."/>
            <person name="Fitzgerald M."/>
            <person name="Haas B."/>
            <person name="Abouelleil A."/>
            <person name="Alvarado L."/>
            <person name="Arachchi H.M."/>
            <person name="Berlin A."/>
            <person name="Brown A."/>
            <person name="Chapman S.B."/>
            <person name="Chen Z."/>
            <person name="Dunbar C."/>
            <person name="Freedman E."/>
            <person name="Gearin G."/>
            <person name="Gellesch M."/>
            <person name="Goldberg J."/>
            <person name="Griggs A."/>
            <person name="Gujja S."/>
            <person name="Heiman D."/>
            <person name="Howarth C."/>
            <person name="Larson L."/>
            <person name="Lui A."/>
            <person name="MacDonald P.J.P."/>
            <person name="Mehta T."/>
            <person name="Montmayeur A."/>
            <person name="Murphy C."/>
            <person name="Neiman D."/>
            <person name="Pearson M."/>
            <person name="Priest M."/>
            <person name="Roberts A."/>
            <person name="Saif S."/>
            <person name="Shea T."/>
            <person name="Shenoy N."/>
            <person name="Sisk P."/>
            <person name="Stolte C."/>
            <person name="Sykes S."/>
            <person name="Yandava C."/>
            <person name="Wortman J."/>
            <person name="Nusbaum C."/>
            <person name="Birren B."/>
        </authorList>
    </citation>
    <scope>NUCLEOTIDE SEQUENCE</scope>
    <source>
        <strain evidence="18">ATCC 64411</strain>
    </source>
</reference>
<gene>
    <name evidence="18" type="ORF">MAPG_04283</name>
</gene>
<dbReference type="InterPro" id="IPR049892">
    <property type="entry name" value="AA9"/>
</dbReference>
<evidence type="ECO:0000256" key="8">
    <source>
        <dbReference type="ARBA" id="ARBA00023008"/>
    </source>
</evidence>
<dbReference type="InterPro" id="IPR005103">
    <property type="entry name" value="AA9_LPMO"/>
</dbReference>
<keyword evidence="11" id="KW-0119">Carbohydrate metabolism</keyword>
<dbReference type="VEuPathDB" id="FungiDB:MAPG_04283"/>
<dbReference type="CDD" id="cd21175">
    <property type="entry name" value="LPMO_AA9"/>
    <property type="match status" value="1"/>
</dbReference>
<keyword evidence="10" id="KW-1015">Disulfide bond</keyword>
<dbReference type="Pfam" id="PF03443">
    <property type="entry name" value="AA9"/>
    <property type="match status" value="1"/>
</dbReference>
<evidence type="ECO:0000256" key="11">
    <source>
        <dbReference type="ARBA" id="ARBA00023277"/>
    </source>
</evidence>
<keyword evidence="3" id="KW-0964">Secreted</keyword>
<keyword evidence="5 16" id="KW-0732">Signal</keyword>
<feature type="signal peptide" evidence="16">
    <location>
        <begin position="1"/>
        <end position="21"/>
    </location>
</feature>
<keyword evidence="6" id="KW-0136">Cellulose degradation</keyword>
<evidence type="ECO:0000256" key="5">
    <source>
        <dbReference type="ARBA" id="ARBA00022729"/>
    </source>
</evidence>
<dbReference type="GO" id="GO:0046872">
    <property type="term" value="F:metal ion binding"/>
    <property type="evidence" value="ECO:0007669"/>
    <property type="project" value="UniProtKB-KW"/>
</dbReference>
<keyword evidence="9" id="KW-0503">Monooxygenase</keyword>
<comment type="similarity">
    <text evidence="13">Belongs to the polysaccharide monooxygenase AA9 family.</text>
</comment>
<reference evidence="18" key="1">
    <citation type="submission" date="2010-05" db="EMBL/GenBank/DDBJ databases">
        <title>The Genome Sequence of Magnaporthe poae strain ATCC 64411.</title>
        <authorList>
            <consortium name="The Broad Institute Genome Sequencing Platform"/>
            <consortium name="Broad Institute Genome Sequencing Center for Infectious Disease"/>
            <person name="Ma L.-J."/>
            <person name="Dead R."/>
            <person name="Young S."/>
            <person name="Zeng Q."/>
            <person name="Koehrsen M."/>
            <person name="Alvarado L."/>
            <person name="Berlin A."/>
            <person name="Chapman S.B."/>
            <person name="Chen Z."/>
            <person name="Freedman E."/>
            <person name="Gellesch M."/>
            <person name="Goldberg J."/>
            <person name="Griggs A."/>
            <person name="Gujja S."/>
            <person name="Heilman E.R."/>
            <person name="Heiman D."/>
            <person name="Hepburn T."/>
            <person name="Howarth C."/>
            <person name="Jen D."/>
            <person name="Larson L."/>
            <person name="Mehta T."/>
            <person name="Neiman D."/>
            <person name="Pearson M."/>
            <person name="Roberts A."/>
            <person name="Saif S."/>
            <person name="Shea T."/>
            <person name="Shenoy N."/>
            <person name="Sisk P."/>
            <person name="Stolte C."/>
            <person name="Sykes S."/>
            <person name="Walk T."/>
            <person name="White J."/>
            <person name="Yandava C."/>
            <person name="Haas B."/>
            <person name="Nusbaum C."/>
            <person name="Birren B."/>
        </authorList>
    </citation>
    <scope>NUCLEOTIDE SEQUENCE</scope>
    <source>
        <strain evidence="18">ATCC 64411</strain>
    </source>
</reference>
<reference evidence="19" key="4">
    <citation type="journal article" date="2015" name="G3 (Bethesda)">
        <title>Genome sequences of three phytopathogenic species of the Magnaporthaceae family of fungi.</title>
        <authorList>
            <person name="Okagaki L.H."/>
            <person name="Nunes C.C."/>
            <person name="Sailsbery J."/>
            <person name="Clay B."/>
            <person name="Brown D."/>
            <person name="John T."/>
            <person name="Oh Y."/>
            <person name="Young N."/>
            <person name="Fitzgerald M."/>
            <person name="Haas B.J."/>
            <person name="Zeng Q."/>
            <person name="Young S."/>
            <person name="Adiconis X."/>
            <person name="Fan L."/>
            <person name="Levin J.Z."/>
            <person name="Mitchell T.K."/>
            <person name="Okubara P.A."/>
            <person name="Farman M.L."/>
            <person name="Kohn L.M."/>
            <person name="Birren B."/>
            <person name="Ma L.-J."/>
            <person name="Dean R.A."/>
        </authorList>
    </citation>
    <scope>NUCLEOTIDE SEQUENCE</scope>
    <source>
        <strain evidence="19">ATCC 64411 / 73-15</strain>
    </source>
</reference>
<dbReference type="AlphaFoldDB" id="A0A0C4DWA9"/>
<accession>A0A0C4DWA9</accession>
<dbReference type="PANTHER" id="PTHR33353:SF36">
    <property type="entry name" value="ENDO-BETA-1,4-GLUCANASE D"/>
    <property type="match status" value="1"/>
</dbReference>
<feature type="domain" description="Auxiliary Activity family 9 catalytic" evidence="17">
    <location>
        <begin position="22"/>
        <end position="226"/>
    </location>
</feature>
<evidence type="ECO:0000256" key="7">
    <source>
        <dbReference type="ARBA" id="ARBA00023002"/>
    </source>
</evidence>
<evidence type="ECO:0000313" key="18">
    <source>
        <dbReference type="EMBL" id="KLU85255.1"/>
    </source>
</evidence>
<dbReference type="GO" id="GO:0005576">
    <property type="term" value="C:extracellular region"/>
    <property type="evidence" value="ECO:0007669"/>
    <property type="project" value="UniProtKB-SubCell"/>
</dbReference>
<dbReference type="EMBL" id="ADBL01001013">
    <property type="status" value="NOT_ANNOTATED_CDS"/>
    <property type="molecule type" value="Genomic_DNA"/>
</dbReference>
<dbReference type="PANTHER" id="PTHR33353">
    <property type="entry name" value="PUTATIVE (AFU_ORTHOLOGUE AFUA_1G12560)-RELATED"/>
    <property type="match status" value="1"/>
</dbReference>
<dbReference type="OMA" id="SFDGWDI"/>
<protein>
    <recommendedName>
        <fullName evidence="15">lytic cellulose monooxygenase (C4-dehydrogenating)</fullName>
        <ecNumber evidence="15">1.14.99.56</ecNumber>
    </recommendedName>
</protein>
<evidence type="ECO:0000256" key="1">
    <source>
        <dbReference type="ARBA" id="ARBA00001973"/>
    </source>
</evidence>
<evidence type="ECO:0000313" key="20">
    <source>
        <dbReference type="Proteomes" id="UP000011715"/>
    </source>
</evidence>
<feature type="chain" id="PRO_5009385402" description="lytic cellulose monooxygenase (C4-dehydrogenating)" evidence="16">
    <location>
        <begin position="22"/>
        <end position="245"/>
    </location>
</feature>
<dbReference type="OrthoDB" id="4849160at2759"/>
<dbReference type="eggNOG" id="ENOG502SPU4">
    <property type="taxonomic scope" value="Eukaryota"/>
</dbReference>
<comment type="catalytic activity">
    <reaction evidence="14">
        <text>[(1-&gt;4)-beta-D-glucosyl]n+m + reduced acceptor + O2 = 4-dehydro-beta-D-glucosyl-[(1-&gt;4)-beta-D-glucosyl]n-1 + [(1-&gt;4)-beta-D-glucosyl]m + acceptor + H2O.</text>
        <dbReference type="EC" id="1.14.99.56"/>
    </reaction>
</comment>
<organism evidence="19 20">
    <name type="scientific">Magnaporthiopsis poae (strain ATCC 64411 / 73-15)</name>
    <name type="common">Kentucky bluegrass fungus</name>
    <name type="synonym">Magnaporthe poae</name>
    <dbReference type="NCBI Taxonomy" id="644358"/>
    <lineage>
        <taxon>Eukaryota</taxon>
        <taxon>Fungi</taxon>
        <taxon>Dikarya</taxon>
        <taxon>Ascomycota</taxon>
        <taxon>Pezizomycotina</taxon>
        <taxon>Sordariomycetes</taxon>
        <taxon>Sordariomycetidae</taxon>
        <taxon>Magnaporthales</taxon>
        <taxon>Magnaporthaceae</taxon>
        <taxon>Magnaporthiopsis</taxon>
    </lineage>
</organism>
<evidence type="ECO:0000256" key="2">
    <source>
        <dbReference type="ARBA" id="ARBA00004613"/>
    </source>
</evidence>